<reference evidence="1 2" key="1">
    <citation type="submission" date="2017-06" db="EMBL/GenBank/DDBJ databases">
        <title>Genome sequencing of cyanobaciteial culture collection at National Institute for Environmental Studies (NIES).</title>
        <authorList>
            <person name="Hirose Y."/>
            <person name="Shimura Y."/>
            <person name="Fujisawa T."/>
            <person name="Nakamura Y."/>
            <person name="Kawachi M."/>
        </authorList>
    </citation>
    <scope>NUCLEOTIDE SEQUENCE [LARGE SCALE GENOMIC DNA]</scope>
    <source>
        <strain evidence="1 2">NIES-267</strain>
    </source>
</reference>
<dbReference type="EMBL" id="AP018227">
    <property type="protein sequence ID" value="BAY84320.1"/>
    <property type="molecule type" value="Genomic_DNA"/>
</dbReference>
<dbReference type="AlphaFoldDB" id="A0A1Z4LSU9"/>
<accession>A0A1Z4LSU9</accession>
<protein>
    <submittedName>
        <fullName evidence="1">Uncharacterized protein</fullName>
    </submittedName>
</protein>
<proteinExistence type="predicted"/>
<keyword evidence="2" id="KW-1185">Reference proteome</keyword>
<dbReference type="Proteomes" id="UP000218418">
    <property type="component" value="Chromosome"/>
</dbReference>
<sequence length="778" mass="85614">MTNSSEQTGFEFNNQSSILNIDDIKAILPSALSDISDKMSVGMSGDSEYELTWEEDIQFTQLFGVDNFLVDVSVSNSTLLVTTDENNGNSFEFTGDITVGSETASETFGITSSFSESENQLTWNEVAIDDFSFESFATELGGGVEEVTDFLGDLGEIDVTLTKDDAGEVDFAASSDIISFEYTGENEFEVNVQGINFTNLFNANSFLPDLIISDATFTSSTEDDTTNYDFSGDITFASETFGFSTKFLETDSNLSWNEIAITDFDVNVLFSEIPGLEPVNNFLGDLADVDVNLTKDDAGEVDIAASSDDFNFEYTSEGEFEFNLTEDINFTNLFNVDNFLPDLIISDATFTSSTEDDTTNYDFSGDITFASETFGFSTKFLETDSNLNWTEISITDFDVNVLFSEIPGLKPVNNFLGDLADVDVNLTKDDAGEVDIAASSDDFNFEYTSEGEFEFNLTEDINFTNLFNVGSFLPDLIISDATFTSSKEDDTTNYDFSGDITFASETFGFSTKFLETDSNLSWNEIAITDFDVNVLFSEIPGLEPVNNFLGDLADVDVNLTKDDAGEVDIAASSDDFNFEYTSEGEFEFNLTEDINFTNLFNVDNFLPDLIISDATFTSSKEDDTTNYDFSGDITFASQPSFEFSTTFLNSNNGLSWNEVSITEFDIDALANEIPGLKQVNNFLGGLGDIDLTFSKDEDGGVDFAASSDEISFEYTGDGEFAVTLTKEINFTKLFNVGNFLPNIKISDATLFPKTKFHSEEQLTLLNPTINLSIGLAVN</sequence>
<name>A0A1Z4LSU9_9CYAN</name>
<evidence type="ECO:0000313" key="2">
    <source>
        <dbReference type="Proteomes" id="UP000218418"/>
    </source>
</evidence>
<organism evidence="1 2">
    <name type="scientific">Calothrix parasitica NIES-267</name>
    <dbReference type="NCBI Taxonomy" id="1973488"/>
    <lineage>
        <taxon>Bacteria</taxon>
        <taxon>Bacillati</taxon>
        <taxon>Cyanobacteriota</taxon>
        <taxon>Cyanophyceae</taxon>
        <taxon>Nostocales</taxon>
        <taxon>Calotrichaceae</taxon>
        <taxon>Calothrix</taxon>
    </lineage>
</organism>
<evidence type="ECO:0000313" key="1">
    <source>
        <dbReference type="EMBL" id="BAY84320.1"/>
    </source>
</evidence>
<gene>
    <name evidence="1" type="ORF">NIES267_38160</name>
</gene>